<dbReference type="PROSITE" id="PS50294">
    <property type="entry name" value="WD_REPEATS_REGION"/>
    <property type="match status" value="5"/>
</dbReference>
<dbReference type="SMART" id="SM00320">
    <property type="entry name" value="WD40"/>
    <property type="match status" value="6"/>
</dbReference>
<evidence type="ECO:0000256" key="2">
    <source>
        <dbReference type="ARBA" id="ARBA00009435"/>
    </source>
</evidence>
<keyword evidence="13" id="KW-1185">Reference proteome</keyword>
<dbReference type="PANTHER" id="PTHR19879:SF1">
    <property type="entry name" value="CANNONBALL-RELATED"/>
    <property type="match status" value="1"/>
</dbReference>
<evidence type="ECO:0000256" key="7">
    <source>
        <dbReference type="ARBA" id="ARBA00023242"/>
    </source>
</evidence>
<dbReference type="Proteomes" id="UP001168821">
    <property type="component" value="Unassembled WGS sequence"/>
</dbReference>
<dbReference type="InterPro" id="IPR037264">
    <property type="entry name" value="TFIID_NTD2_sf"/>
</dbReference>
<dbReference type="GO" id="GO:0005669">
    <property type="term" value="C:transcription factor TFIID complex"/>
    <property type="evidence" value="ECO:0007669"/>
    <property type="project" value="TreeGrafter"/>
</dbReference>
<evidence type="ECO:0000256" key="6">
    <source>
        <dbReference type="ARBA" id="ARBA00023163"/>
    </source>
</evidence>
<dbReference type="InterPro" id="IPR019775">
    <property type="entry name" value="WD40_repeat_CS"/>
</dbReference>
<dbReference type="GO" id="GO:0016251">
    <property type="term" value="F:RNA polymerase II general transcription initiation factor activity"/>
    <property type="evidence" value="ECO:0007669"/>
    <property type="project" value="TreeGrafter"/>
</dbReference>
<keyword evidence="3 9" id="KW-0853">WD repeat</keyword>
<dbReference type="EMBL" id="JALNTZ010000004">
    <property type="protein sequence ID" value="KAJ3654499.1"/>
    <property type="molecule type" value="Genomic_DNA"/>
</dbReference>
<dbReference type="Gene3D" id="1.25.40.500">
    <property type="entry name" value="TFIID subunit TAF5, NTD2 domain"/>
    <property type="match status" value="1"/>
</dbReference>
<keyword evidence="7" id="KW-0539">Nucleus</keyword>
<evidence type="ECO:0000256" key="9">
    <source>
        <dbReference type="PROSITE-ProRule" id="PRU00221"/>
    </source>
</evidence>
<comment type="similarity">
    <text evidence="2">Belongs to the WD repeat TAF5 family.</text>
</comment>
<evidence type="ECO:0000256" key="3">
    <source>
        <dbReference type="ARBA" id="ARBA00022574"/>
    </source>
</evidence>
<evidence type="ECO:0000313" key="13">
    <source>
        <dbReference type="Proteomes" id="UP001168821"/>
    </source>
</evidence>
<feature type="compositionally biased region" description="Basic and acidic residues" evidence="10">
    <location>
        <begin position="264"/>
        <end position="274"/>
    </location>
</feature>
<dbReference type="PROSITE" id="PS50082">
    <property type="entry name" value="WD_REPEATS_2"/>
    <property type="match status" value="5"/>
</dbReference>
<reference evidence="12" key="1">
    <citation type="journal article" date="2023" name="G3 (Bethesda)">
        <title>Whole genome assemblies of Zophobas morio and Tenebrio molitor.</title>
        <authorList>
            <person name="Kaur S."/>
            <person name="Stinson S.A."/>
            <person name="diCenzo G.C."/>
        </authorList>
    </citation>
    <scope>NUCLEOTIDE SEQUENCE</scope>
    <source>
        <strain evidence="12">QUZm001</strain>
    </source>
</reference>
<dbReference type="AlphaFoldDB" id="A0AA38IGB1"/>
<sequence length="657" mass="73854">MSTDDMDKSQLAAVLQILKKYNLKGTEELLRKEANLSSNLGDGSLQQSSDVSSVLTGYKSDGDPETYEDCYMELKRFVEGSLDIYKHELGMILYPVLVHMYLELVYNGHTEKAINLMRKFGPEQDPYYQDDLRKLALVTKRDHMNGNELTDTFKSNQFIIRMSRDTLSLLKRHLNDKKASVLLNIIQEHLYFDMYEGVARNKNQIDATSGAVGGEAKRQDNKTKVYYGIPKAPDIQSLAAPVEDEDEAADQDNPDKPKKKKAKKDPLFSKKTKNDPNAPPSDRIPVPDLKDNDKLEKIKAYREASKRVTLGPEYLPSVCCYTLLNANYTVTCAEITEDSSMLAVGFSDSIVKVWTLVPQKLKSMKTAEQLQDVNVDAEDVLARMMDERSGETSRSLYGHAGPVYSVSFSPDRTLLLSCSEDTTIRLWSLQIWTCLVVYKGHMFPVWDVKFSPLGYYFASASYDRTARLWATDHYQPLRLFAGHFSDVDCVQFHPNSNYVATGSSDRRVCLWDCTTGNHVRLMTGHKSPIMSLAFSVCGRFLASAGADCKVLIWDLSHGHLVAELTGHEKAIHALAFSRCGNILVSGGLDCMLKVWDFTKLTEEISSEEVNVSHNPDVRIGDDYLLRSFATKSSPLISLHFTRRNLLLAVGMFDGVPT</sequence>
<dbReference type="InterPro" id="IPR007582">
    <property type="entry name" value="TFIID_NTD2"/>
</dbReference>
<feature type="repeat" description="WD" evidence="9">
    <location>
        <begin position="396"/>
        <end position="430"/>
    </location>
</feature>
<accession>A0AA38IGB1</accession>
<dbReference type="GO" id="GO:0006367">
    <property type="term" value="P:transcription initiation at RNA polymerase II promoter"/>
    <property type="evidence" value="ECO:0007669"/>
    <property type="project" value="TreeGrafter"/>
</dbReference>
<feature type="repeat" description="WD" evidence="9">
    <location>
        <begin position="564"/>
        <end position="605"/>
    </location>
</feature>
<evidence type="ECO:0000313" key="12">
    <source>
        <dbReference type="EMBL" id="KAJ3654499.1"/>
    </source>
</evidence>
<dbReference type="PRINTS" id="PR00320">
    <property type="entry name" value="GPROTEINBRPT"/>
</dbReference>
<protein>
    <recommendedName>
        <fullName evidence="8">Transcription initiation factor TFIID subunit 5</fullName>
    </recommendedName>
</protein>
<dbReference type="FunFam" id="2.130.10.10:FF:000243">
    <property type="entry name" value="Transcription initiation factor TFIID subunit 5"/>
    <property type="match status" value="1"/>
</dbReference>
<dbReference type="PANTHER" id="PTHR19879">
    <property type="entry name" value="TRANSCRIPTION INITIATION FACTOR TFIID"/>
    <property type="match status" value="1"/>
</dbReference>
<evidence type="ECO:0000256" key="5">
    <source>
        <dbReference type="ARBA" id="ARBA00023015"/>
    </source>
</evidence>
<feature type="compositionally biased region" description="Acidic residues" evidence="10">
    <location>
        <begin position="242"/>
        <end position="252"/>
    </location>
</feature>
<dbReference type="SUPFAM" id="SSF50978">
    <property type="entry name" value="WD40 repeat-like"/>
    <property type="match status" value="1"/>
</dbReference>
<feature type="domain" description="TFIID subunit TAF5 NTD2" evidence="11">
    <location>
        <begin position="62"/>
        <end position="190"/>
    </location>
</feature>
<dbReference type="SUPFAM" id="SSF160897">
    <property type="entry name" value="Taf5 N-terminal domain-like"/>
    <property type="match status" value="1"/>
</dbReference>
<dbReference type="Pfam" id="PF04494">
    <property type="entry name" value="TFIID_NTD2"/>
    <property type="match status" value="1"/>
</dbReference>
<dbReference type="Pfam" id="PF00400">
    <property type="entry name" value="WD40"/>
    <property type="match status" value="6"/>
</dbReference>
<feature type="repeat" description="WD" evidence="9">
    <location>
        <begin position="438"/>
        <end position="469"/>
    </location>
</feature>
<evidence type="ECO:0000259" key="11">
    <source>
        <dbReference type="Pfam" id="PF04494"/>
    </source>
</evidence>
<dbReference type="InterPro" id="IPR020472">
    <property type="entry name" value="WD40_PAC1"/>
</dbReference>
<dbReference type="CDD" id="cd00200">
    <property type="entry name" value="WD40"/>
    <property type="match status" value="1"/>
</dbReference>
<keyword evidence="4" id="KW-0677">Repeat</keyword>
<dbReference type="Gene3D" id="2.130.10.10">
    <property type="entry name" value="YVTN repeat-like/Quinoprotein amine dehydrogenase"/>
    <property type="match status" value="2"/>
</dbReference>
<feature type="repeat" description="WD" evidence="9">
    <location>
        <begin position="480"/>
        <end position="521"/>
    </location>
</feature>
<evidence type="ECO:0000256" key="10">
    <source>
        <dbReference type="SAM" id="MobiDB-lite"/>
    </source>
</evidence>
<dbReference type="InterPro" id="IPR015943">
    <property type="entry name" value="WD40/YVTN_repeat-like_dom_sf"/>
</dbReference>
<proteinExistence type="inferred from homology"/>
<dbReference type="InterPro" id="IPR001680">
    <property type="entry name" value="WD40_rpt"/>
</dbReference>
<dbReference type="CDD" id="cd08044">
    <property type="entry name" value="TAF5_NTD2"/>
    <property type="match status" value="1"/>
</dbReference>
<dbReference type="PROSITE" id="PS00678">
    <property type="entry name" value="WD_REPEATS_1"/>
    <property type="match status" value="1"/>
</dbReference>
<comment type="caution">
    <text evidence="12">The sequence shown here is derived from an EMBL/GenBank/DDBJ whole genome shotgun (WGS) entry which is preliminary data.</text>
</comment>
<comment type="subcellular location">
    <subcellularLocation>
        <location evidence="1">Nucleus</location>
    </subcellularLocation>
</comment>
<feature type="region of interest" description="Disordered" evidence="10">
    <location>
        <begin position="237"/>
        <end position="291"/>
    </location>
</feature>
<organism evidence="12 13">
    <name type="scientific">Zophobas morio</name>
    <dbReference type="NCBI Taxonomy" id="2755281"/>
    <lineage>
        <taxon>Eukaryota</taxon>
        <taxon>Metazoa</taxon>
        <taxon>Ecdysozoa</taxon>
        <taxon>Arthropoda</taxon>
        <taxon>Hexapoda</taxon>
        <taxon>Insecta</taxon>
        <taxon>Pterygota</taxon>
        <taxon>Neoptera</taxon>
        <taxon>Endopterygota</taxon>
        <taxon>Coleoptera</taxon>
        <taxon>Polyphaga</taxon>
        <taxon>Cucujiformia</taxon>
        <taxon>Tenebrionidae</taxon>
        <taxon>Zophobas</taxon>
    </lineage>
</organism>
<name>A0AA38IGB1_9CUCU</name>
<keyword evidence="6" id="KW-0804">Transcription</keyword>
<evidence type="ECO:0000256" key="4">
    <source>
        <dbReference type="ARBA" id="ARBA00022737"/>
    </source>
</evidence>
<gene>
    <name evidence="12" type="ORF">Zmor_013684</name>
</gene>
<feature type="repeat" description="WD" evidence="9">
    <location>
        <begin position="522"/>
        <end position="563"/>
    </location>
</feature>
<evidence type="ECO:0000256" key="1">
    <source>
        <dbReference type="ARBA" id="ARBA00004123"/>
    </source>
</evidence>
<keyword evidence="5" id="KW-0805">Transcription regulation</keyword>
<evidence type="ECO:0000256" key="8">
    <source>
        <dbReference type="ARBA" id="ARBA00044130"/>
    </source>
</evidence>
<dbReference type="InterPro" id="IPR036322">
    <property type="entry name" value="WD40_repeat_dom_sf"/>
</dbReference>